<feature type="domain" description="C3H1-type" evidence="6">
    <location>
        <begin position="327"/>
        <end position="353"/>
    </location>
</feature>
<feature type="domain" description="C3H1-type" evidence="6">
    <location>
        <begin position="298"/>
        <end position="326"/>
    </location>
</feature>
<evidence type="ECO:0000259" key="6">
    <source>
        <dbReference type="PROSITE" id="PS50103"/>
    </source>
</evidence>
<feature type="domain" description="C3H1-type" evidence="6">
    <location>
        <begin position="354"/>
        <end position="382"/>
    </location>
</feature>
<dbReference type="SMART" id="SM00356">
    <property type="entry name" value="ZnF_C3H1"/>
    <property type="match status" value="4"/>
</dbReference>
<keyword evidence="2 4" id="KW-0863">Zinc-finger</keyword>
<evidence type="ECO:0000313" key="7">
    <source>
        <dbReference type="EMBL" id="CAF9921257.1"/>
    </source>
</evidence>
<keyword evidence="1 4" id="KW-0479">Metal-binding</keyword>
<feature type="compositionally biased region" description="Polar residues" evidence="5">
    <location>
        <begin position="58"/>
        <end position="82"/>
    </location>
</feature>
<evidence type="ECO:0000256" key="2">
    <source>
        <dbReference type="ARBA" id="ARBA00022771"/>
    </source>
</evidence>
<keyword evidence="8" id="KW-1185">Reference proteome</keyword>
<dbReference type="GO" id="GO:0005634">
    <property type="term" value="C:nucleus"/>
    <property type="evidence" value="ECO:0007669"/>
    <property type="project" value="TreeGrafter"/>
</dbReference>
<dbReference type="PANTHER" id="PTHR46156:SF1">
    <property type="entry name" value="ZINC FINGER CCCH DOMAIN-CONTAINING PROTEIN 3"/>
    <property type="match status" value="1"/>
</dbReference>
<feature type="region of interest" description="Disordered" evidence="5">
    <location>
        <begin position="29"/>
        <end position="107"/>
    </location>
</feature>
<dbReference type="Gene3D" id="4.10.1000.10">
    <property type="entry name" value="Zinc finger, CCCH-type"/>
    <property type="match status" value="3"/>
</dbReference>
<sequence>MADLDPQDLESRIALLQGQIQKHKEYLSATGSSRGGPHHNAYRSSHGYHPYNHRHSPASPQTFKNKTLIINNPSIPTSSDLSKASPAAAGTTFTSTTNQSTDTNEPSASWIATASRNAQIVNPAAYNPTAARDRVLYPTTKLQKQAQSIHQKLSSGHLRERLVTVDGIKYSVQAGGSKLVPIGGVYLLLRRGVVVKNDSAKEDTLPMPKKVVISGIPFLRSKNGNLYRESIVKRNGYGGRFMFNPLSDCRIIPGATIKSELCKRFTNTASKRRETRAMLTFGVGSCAYGPKCAFVHDPSQVAVCREFLRSGSCSQGQHCDLSHDLTYDRVPACVHFVRGACTKENCPYPHIRANPAATVCRAFTTLGYCSKGVQCKEKHVFECPDYAEGKCHNPKCRLPHVDRAGQLRQHNASLLEMTTKHEQMKPKVNENLTIPDSASDIDSEDEVMMMDGVDSTFSQEQDFLSF</sequence>
<evidence type="ECO:0000313" key="8">
    <source>
        <dbReference type="Proteomes" id="UP000664169"/>
    </source>
</evidence>
<reference evidence="7" key="1">
    <citation type="submission" date="2021-03" db="EMBL/GenBank/DDBJ databases">
        <authorList>
            <person name="Tagirdzhanova G."/>
        </authorList>
    </citation>
    <scope>NUCLEOTIDE SEQUENCE</scope>
</reference>
<feature type="zinc finger region" description="C3H1-type" evidence="4">
    <location>
        <begin position="327"/>
        <end position="353"/>
    </location>
</feature>
<proteinExistence type="predicted"/>
<dbReference type="Proteomes" id="UP000664169">
    <property type="component" value="Unassembled WGS sequence"/>
</dbReference>
<dbReference type="SUPFAM" id="SSF90229">
    <property type="entry name" value="CCCH zinc finger"/>
    <property type="match status" value="2"/>
</dbReference>
<evidence type="ECO:0000256" key="1">
    <source>
        <dbReference type="ARBA" id="ARBA00022723"/>
    </source>
</evidence>
<organism evidence="7 8">
    <name type="scientific">Gomphillus americanus</name>
    <dbReference type="NCBI Taxonomy" id="1940652"/>
    <lineage>
        <taxon>Eukaryota</taxon>
        <taxon>Fungi</taxon>
        <taxon>Dikarya</taxon>
        <taxon>Ascomycota</taxon>
        <taxon>Pezizomycotina</taxon>
        <taxon>Lecanoromycetes</taxon>
        <taxon>OSLEUM clade</taxon>
        <taxon>Ostropomycetidae</taxon>
        <taxon>Ostropales</taxon>
        <taxon>Graphidaceae</taxon>
        <taxon>Gomphilloideae</taxon>
        <taxon>Gomphillus</taxon>
    </lineage>
</organism>
<name>A0A8H3FEK3_9LECA</name>
<evidence type="ECO:0000256" key="4">
    <source>
        <dbReference type="PROSITE-ProRule" id="PRU00723"/>
    </source>
</evidence>
<dbReference type="InterPro" id="IPR036855">
    <property type="entry name" value="Znf_CCCH_sf"/>
</dbReference>
<evidence type="ECO:0000256" key="5">
    <source>
        <dbReference type="SAM" id="MobiDB-lite"/>
    </source>
</evidence>
<feature type="zinc finger region" description="C3H1-type" evidence="4">
    <location>
        <begin position="354"/>
        <end position="382"/>
    </location>
</feature>
<keyword evidence="3 4" id="KW-0862">Zinc</keyword>
<dbReference type="AlphaFoldDB" id="A0A8H3FEK3"/>
<dbReference type="OrthoDB" id="410307at2759"/>
<feature type="compositionally biased region" description="Low complexity" evidence="5">
    <location>
        <begin position="84"/>
        <end position="103"/>
    </location>
</feature>
<dbReference type="InterPro" id="IPR000571">
    <property type="entry name" value="Znf_CCCH"/>
</dbReference>
<dbReference type="FunFam" id="4.10.1000.10:FF:000035">
    <property type="entry name" value="CCCH zinc finger protein, variant"/>
    <property type="match status" value="1"/>
</dbReference>
<gene>
    <name evidence="7" type="ORF">GOMPHAMPRED_002271</name>
</gene>
<evidence type="ECO:0000256" key="3">
    <source>
        <dbReference type="ARBA" id="ARBA00022833"/>
    </source>
</evidence>
<accession>A0A8H3FEK3</accession>
<protein>
    <recommendedName>
        <fullName evidence="6">C3H1-type domain-containing protein</fullName>
    </recommendedName>
</protein>
<comment type="caution">
    <text evidence="7">The sequence shown here is derived from an EMBL/GenBank/DDBJ whole genome shotgun (WGS) entry which is preliminary data.</text>
</comment>
<dbReference type="EMBL" id="CAJPDQ010000016">
    <property type="protein sequence ID" value="CAF9921257.1"/>
    <property type="molecule type" value="Genomic_DNA"/>
</dbReference>
<dbReference type="GO" id="GO:0008270">
    <property type="term" value="F:zinc ion binding"/>
    <property type="evidence" value="ECO:0007669"/>
    <property type="project" value="UniProtKB-KW"/>
</dbReference>
<dbReference type="PROSITE" id="PS50103">
    <property type="entry name" value="ZF_C3H1"/>
    <property type="match status" value="3"/>
</dbReference>
<dbReference type="PANTHER" id="PTHR46156">
    <property type="entry name" value="CCCH ZINGC FINGER"/>
    <property type="match status" value="1"/>
</dbReference>
<feature type="zinc finger region" description="C3H1-type" evidence="4">
    <location>
        <begin position="298"/>
        <end position="326"/>
    </location>
</feature>